<dbReference type="PANTHER" id="PTHR43777:SF1">
    <property type="entry name" value="MOLYBDENUM COFACTOR CYTIDYLYLTRANSFERASE"/>
    <property type="match status" value="1"/>
</dbReference>
<dbReference type="RefSeq" id="WP_251805702.1">
    <property type="nucleotide sequence ID" value="NZ_CP166679.1"/>
</dbReference>
<name>A0ABW5VF34_9FLAO</name>
<keyword evidence="3" id="KW-1185">Reference proteome</keyword>
<evidence type="ECO:0000259" key="1">
    <source>
        <dbReference type="Pfam" id="PF12804"/>
    </source>
</evidence>
<comment type="caution">
    <text evidence="2">The sequence shown here is derived from an EMBL/GenBank/DDBJ whole genome shotgun (WGS) entry which is preliminary data.</text>
</comment>
<protein>
    <submittedName>
        <fullName evidence="2">NTP transferase domain-containing protein</fullName>
    </submittedName>
</protein>
<organism evidence="2 3">
    <name type="scientific">Arenibacter antarcticus</name>
    <dbReference type="NCBI Taxonomy" id="2040469"/>
    <lineage>
        <taxon>Bacteria</taxon>
        <taxon>Pseudomonadati</taxon>
        <taxon>Bacteroidota</taxon>
        <taxon>Flavobacteriia</taxon>
        <taxon>Flavobacteriales</taxon>
        <taxon>Flavobacteriaceae</taxon>
        <taxon>Arenibacter</taxon>
    </lineage>
</organism>
<dbReference type="Pfam" id="PF12804">
    <property type="entry name" value="NTP_transf_3"/>
    <property type="match status" value="1"/>
</dbReference>
<feature type="domain" description="MobA-like NTP transferase" evidence="1">
    <location>
        <begin position="11"/>
        <end position="172"/>
    </location>
</feature>
<dbReference type="SUPFAM" id="SSF53448">
    <property type="entry name" value="Nucleotide-diphospho-sugar transferases"/>
    <property type="match status" value="1"/>
</dbReference>
<sequence length="202" mass="21853">MKPIKSNIAIMIMAAGASSRMGIAKQLLPWGKSTLIGNAIKNAKESNCSNVFVVLGANADAIKNSVGLKEEAIILNNDWESGLGSSIAFATRSILTPAEKYDGILVLLADQPLIDTSYLNQLITAFDGTDHSIIATQYTHGNGVPAIFGASHFLELQQLNTDSGARDIIRLHTEKLLNIDPKGKTADVDTYEEYLRLVEYSM</sequence>
<accession>A0ABW5VF34</accession>
<proteinExistence type="predicted"/>
<dbReference type="CDD" id="cd04182">
    <property type="entry name" value="GT_2_like_f"/>
    <property type="match status" value="1"/>
</dbReference>
<dbReference type="Proteomes" id="UP001597532">
    <property type="component" value="Unassembled WGS sequence"/>
</dbReference>
<gene>
    <name evidence="2" type="ORF">ACFS1K_10955</name>
</gene>
<dbReference type="InterPro" id="IPR029044">
    <property type="entry name" value="Nucleotide-diphossugar_trans"/>
</dbReference>
<evidence type="ECO:0000313" key="2">
    <source>
        <dbReference type="EMBL" id="MFD2790284.1"/>
    </source>
</evidence>
<evidence type="ECO:0000313" key="3">
    <source>
        <dbReference type="Proteomes" id="UP001597532"/>
    </source>
</evidence>
<dbReference type="Gene3D" id="3.90.550.10">
    <property type="entry name" value="Spore Coat Polysaccharide Biosynthesis Protein SpsA, Chain A"/>
    <property type="match status" value="1"/>
</dbReference>
<dbReference type="InterPro" id="IPR025877">
    <property type="entry name" value="MobA-like_NTP_Trfase"/>
</dbReference>
<dbReference type="GO" id="GO:0016740">
    <property type="term" value="F:transferase activity"/>
    <property type="evidence" value="ECO:0007669"/>
    <property type="project" value="UniProtKB-KW"/>
</dbReference>
<dbReference type="PANTHER" id="PTHR43777">
    <property type="entry name" value="MOLYBDENUM COFACTOR CYTIDYLYLTRANSFERASE"/>
    <property type="match status" value="1"/>
</dbReference>
<reference evidence="3" key="1">
    <citation type="journal article" date="2019" name="Int. J. Syst. Evol. Microbiol.">
        <title>The Global Catalogue of Microorganisms (GCM) 10K type strain sequencing project: providing services to taxonomists for standard genome sequencing and annotation.</title>
        <authorList>
            <consortium name="The Broad Institute Genomics Platform"/>
            <consortium name="The Broad Institute Genome Sequencing Center for Infectious Disease"/>
            <person name="Wu L."/>
            <person name="Ma J."/>
        </authorList>
    </citation>
    <scope>NUCLEOTIDE SEQUENCE [LARGE SCALE GENOMIC DNA]</scope>
    <source>
        <strain evidence="3">KCTC 52924</strain>
    </source>
</reference>
<keyword evidence="2" id="KW-0808">Transferase</keyword>
<dbReference type="EMBL" id="JBHUOK010000030">
    <property type="protein sequence ID" value="MFD2790284.1"/>
    <property type="molecule type" value="Genomic_DNA"/>
</dbReference>